<dbReference type="Pfam" id="PF00753">
    <property type="entry name" value="Lactamase_B"/>
    <property type="match status" value="1"/>
</dbReference>
<gene>
    <name evidence="2" type="ORF">CLV47_101438</name>
</gene>
<accession>A0A2T1A6S1</accession>
<sequence length="279" mass="30385">MTTAMIELDVYTAKGRDLPNGGIFSPTTSTLVMGPREAVLVDTAYMKEDVARIARRIERSGRHLTTIYITHGHADHYFGIEWLLKRFPDARAVALPSVVADIEKTHAASSKQWHDYFGDDTMQTTVFPEPLGSEALTVDGAELLPIDVGQADIDPNTILHMPAIDAVIAGDVIYNGINPFLAASGASEWPLWIESVDKVAALKPRIVVAGHKRADLPDNDIEASVGATRAYISDFIAGVEKCTDSRELVARMQQRYPDYGNPSALILSAVLAIKGKKSK</sequence>
<protein>
    <submittedName>
        <fullName evidence="2">Glyoxylase-like metal-dependent hydrolase (Beta-lactamase superfamily II)</fullName>
    </submittedName>
</protein>
<proteinExistence type="predicted"/>
<reference evidence="2 3" key="1">
    <citation type="submission" date="2018-03" db="EMBL/GenBank/DDBJ databases">
        <title>Genomic Encyclopedia of Archaeal and Bacterial Type Strains, Phase II (KMG-II): from individual species to whole genera.</title>
        <authorList>
            <person name="Goeker M."/>
        </authorList>
    </citation>
    <scope>NUCLEOTIDE SEQUENCE [LARGE SCALE GENOMIC DNA]</scope>
    <source>
        <strain evidence="2 3">DSM 100065</strain>
    </source>
</reference>
<dbReference type="SUPFAM" id="SSF56281">
    <property type="entry name" value="Metallo-hydrolase/oxidoreductase"/>
    <property type="match status" value="1"/>
</dbReference>
<keyword evidence="2" id="KW-0378">Hydrolase</keyword>
<dbReference type="EMBL" id="PVUE01000001">
    <property type="protein sequence ID" value="PRZ44312.1"/>
    <property type="molecule type" value="Genomic_DNA"/>
</dbReference>
<dbReference type="PANTHER" id="PTHR42951">
    <property type="entry name" value="METALLO-BETA-LACTAMASE DOMAIN-CONTAINING"/>
    <property type="match status" value="1"/>
</dbReference>
<dbReference type="PANTHER" id="PTHR42951:SF14">
    <property type="entry name" value="METALLO-BETA-LACTAMASE SUPERFAMILY PROTEIN"/>
    <property type="match status" value="1"/>
</dbReference>
<name>A0A2T1A6S1_9ACTN</name>
<dbReference type="AlphaFoldDB" id="A0A2T1A6S1"/>
<dbReference type="CDD" id="cd07739">
    <property type="entry name" value="metallo-hydrolase-like_MBL-fold"/>
    <property type="match status" value="1"/>
</dbReference>
<organism evidence="2 3">
    <name type="scientific">Antricoccus suffuscus</name>
    <dbReference type="NCBI Taxonomy" id="1629062"/>
    <lineage>
        <taxon>Bacteria</taxon>
        <taxon>Bacillati</taxon>
        <taxon>Actinomycetota</taxon>
        <taxon>Actinomycetes</taxon>
        <taxon>Geodermatophilales</taxon>
        <taxon>Antricoccaceae</taxon>
        <taxon>Antricoccus</taxon>
    </lineage>
</organism>
<dbReference type="SMART" id="SM00849">
    <property type="entry name" value="Lactamase_B"/>
    <property type="match status" value="1"/>
</dbReference>
<dbReference type="RefSeq" id="WP_106347337.1">
    <property type="nucleotide sequence ID" value="NZ_PVUE01000001.1"/>
</dbReference>
<dbReference type="InterPro" id="IPR001279">
    <property type="entry name" value="Metallo-B-lactamas"/>
</dbReference>
<dbReference type="InterPro" id="IPR036866">
    <property type="entry name" value="RibonucZ/Hydroxyglut_hydro"/>
</dbReference>
<dbReference type="OrthoDB" id="2273115at2"/>
<dbReference type="GO" id="GO:0016787">
    <property type="term" value="F:hydrolase activity"/>
    <property type="evidence" value="ECO:0007669"/>
    <property type="project" value="UniProtKB-KW"/>
</dbReference>
<dbReference type="InterPro" id="IPR050855">
    <property type="entry name" value="NDM-1-like"/>
</dbReference>
<keyword evidence="3" id="KW-1185">Reference proteome</keyword>
<evidence type="ECO:0000313" key="3">
    <source>
        <dbReference type="Proteomes" id="UP000237752"/>
    </source>
</evidence>
<dbReference type="Proteomes" id="UP000237752">
    <property type="component" value="Unassembled WGS sequence"/>
</dbReference>
<evidence type="ECO:0000313" key="2">
    <source>
        <dbReference type="EMBL" id="PRZ44312.1"/>
    </source>
</evidence>
<evidence type="ECO:0000259" key="1">
    <source>
        <dbReference type="SMART" id="SM00849"/>
    </source>
</evidence>
<comment type="caution">
    <text evidence="2">The sequence shown here is derived from an EMBL/GenBank/DDBJ whole genome shotgun (WGS) entry which is preliminary data.</text>
</comment>
<dbReference type="Gene3D" id="3.60.15.10">
    <property type="entry name" value="Ribonuclease Z/Hydroxyacylglutathione hydrolase-like"/>
    <property type="match status" value="1"/>
</dbReference>
<feature type="domain" description="Metallo-beta-lactamase" evidence="1">
    <location>
        <begin position="26"/>
        <end position="211"/>
    </location>
</feature>